<feature type="domain" description="LarA-like N-terminal" evidence="1">
    <location>
        <begin position="14"/>
        <end position="203"/>
    </location>
</feature>
<evidence type="ECO:0000259" key="1">
    <source>
        <dbReference type="Pfam" id="PF09861"/>
    </source>
</evidence>
<dbReference type="KEGG" id="sdyn:Mal52_03920"/>
<gene>
    <name evidence="2" type="ORF">Mal52_03920</name>
</gene>
<dbReference type="RefSeq" id="WP_197534597.1">
    <property type="nucleotide sequence ID" value="NZ_CP036276.1"/>
</dbReference>
<keyword evidence="3" id="KW-1185">Reference proteome</keyword>
<dbReference type="Gene3D" id="3.90.226.30">
    <property type="match status" value="1"/>
</dbReference>
<dbReference type="InterPro" id="IPR018657">
    <property type="entry name" value="LarA-like_N"/>
</dbReference>
<proteinExistence type="predicted"/>
<dbReference type="GO" id="GO:0050043">
    <property type="term" value="F:lactate racemase activity"/>
    <property type="evidence" value="ECO:0007669"/>
    <property type="project" value="InterPro"/>
</dbReference>
<name>A0A517ZHI2_9PLAN</name>
<dbReference type="EMBL" id="CP036276">
    <property type="protein sequence ID" value="QDU41937.1"/>
    <property type="molecule type" value="Genomic_DNA"/>
</dbReference>
<evidence type="ECO:0000313" key="3">
    <source>
        <dbReference type="Proteomes" id="UP000319383"/>
    </source>
</evidence>
<accession>A0A517ZHI2</accession>
<dbReference type="PANTHER" id="PTHR33171:SF17">
    <property type="entry name" value="LARA-LIKE N-TERMINAL DOMAIN-CONTAINING PROTEIN"/>
    <property type="match status" value="1"/>
</dbReference>
<dbReference type="Pfam" id="PF09861">
    <property type="entry name" value="Lar_N"/>
    <property type="match status" value="1"/>
</dbReference>
<dbReference type="Gene3D" id="3.40.50.11440">
    <property type="match status" value="1"/>
</dbReference>
<dbReference type="PANTHER" id="PTHR33171">
    <property type="entry name" value="LAR_N DOMAIN-CONTAINING PROTEIN"/>
    <property type="match status" value="1"/>
</dbReference>
<evidence type="ECO:0000313" key="2">
    <source>
        <dbReference type="EMBL" id="QDU41937.1"/>
    </source>
</evidence>
<reference evidence="2 3" key="1">
    <citation type="submission" date="2019-02" db="EMBL/GenBank/DDBJ databases">
        <title>Deep-cultivation of Planctomycetes and their phenomic and genomic characterization uncovers novel biology.</title>
        <authorList>
            <person name="Wiegand S."/>
            <person name="Jogler M."/>
            <person name="Boedeker C."/>
            <person name="Pinto D."/>
            <person name="Vollmers J."/>
            <person name="Rivas-Marin E."/>
            <person name="Kohn T."/>
            <person name="Peeters S.H."/>
            <person name="Heuer A."/>
            <person name="Rast P."/>
            <person name="Oberbeckmann S."/>
            <person name="Bunk B."/>
            <person name="Jeske O."/>
            <person name="Meyerdierks A."/>
            <person name="Storesund J.E."/>
            <person name="Kallscheuer N."/>
            <person name="Luecker S."/>
            <person name="Lage O.M."/>
            <person name="Pohl T."/>
            <person name="Merkel B.J."/>
            <person name="Hornburger P."/>
            <person name="Mueller R.-W."/>
            <person name="Bruemmer F."/>
            <person name="Labrenz M."/>
            <person name="Spormann A.M."/>
            <person name="Op den Camp H."/>
            <person name="Overmann J."/>
            <person name="Amann R."/>
            <person name="Jetten M.S.M."/>
            <person name="Mascher T."/>
            <person name="Medema M.H."/>
            <person name="Devos D.P."/>
            <person name="Kaster A.-K."/>
            <person name="Ovreas L."/>
            <person name="Rohde M."/>
            <person name="Galperin M.Y."/>
            <person name="Jogler C."/>
        </authorList>
    </citation>
    <scope>NUCLEOTIDE SEQUENCE [LARGE SCALE GENOMIC DNA]</scope>
    <source>
        <strain evidence="2 3">Mal52</strain>
    </source>
</reference>
<dbReference type="InterPro" id="IPR043166">
    <property type="entry name" value="LarA-like_C"/>
</dbReference>
<dbReference type="AlphaFoldDB" id="A0A517ZHI2"/>
<dbReference type="InterPro" id="IPR048068">
    <property type="entry name" value="LarA-like"/>
</dbReference>
<dbReference type="Proteomes" id="UP000319383">
    <property type="component" value="Chromosome"/>
</dbReference>
<organism evidence="2 3">
    <name type="scientific">Symmachiella dynata</name>
    <dbReference type="NCBI Taxonomy" id="2527995"/>
    <lineage>
        <taxon>Bacteria</taxon>
        <taxon>Pseudomonadati</taxon>
        <taxon>Planctomycetota</taxon>
        <taxon>Planctomycetia</taxon>
        <taxon>Planctomycetales</taxon>
        <taxon>Planctomycetaceae</taxon>
        <taxon>Symmachiella</taxon>
    </lineage>
</organism>
<sequence>MSEISVELPWGAWYRDELHRLQLPGHWEVDVLAPAGGQACTPQDIQAAITAPIDSPPLAELAAGKTSACIVIDDMSRPTRTAMILPPLLNQLRQASIADSAVSIVMATGSHGNVPAEDIAKKVGPEIAATYRVECHDCRGDLAPTGIAYGDRELRVNRTFYEAELKLGISSILPHSFAGFSGGAKLVLPGLTDVQATARSHKFVQLGLRGGADPDRNKFRSEAEQLARTLGMEFIVCVVSNQQRDPSHVFAGDIVAAHRAACHAAPGVFSTELRRDYDCLILNAYPKDNDLIQAENVFIALKTAKSPTVGDDGVIVVTTAASEGVGQHGLFEPGGLSYRPPQPKRFLKNRELWLYAPTVTTQNARALYWEGYPVFQRPEELTAALNQRFPQPTRCGVFPCAPMQQVSDARGAVMGVAV</sequence>
<protein>
    <recommendedName>
        <fullName evidence="1">LarA-like N-terminal domain-containing protein</fullName>
    </recommendedName>
</protein>